<feature type="transmembrane region" description="Helical" evidence="1">
    <location>
        <begin position="171"/>
        <end position="190"/>
    </location>
</feature>
<dbReference type="PANTHER" id="PTHR37577:SF1">
    <property type="entry name" value="INTEGRAL MEMBRANE PROTEIN"/>
    <property type="match status" value="1"/>
</dbReference>
<keyword evidence="1" id="KW-1133">Transmembrane helix</keyword>
<keyword evidence="1" id="KW-0812">Transmembrane</keyword>
<feature type="transmembrane region" description="Helical" evidence="1">
    <location>
        <begin position="352"/>
        <end position="373"/>
    </location>
</feature>
<dbReference type="Proteomes" id="UP000308133">
    <property type="component" value="Unassembled WGS sequence"/>
</dbReference>
<organism evidence="2 3">
    <name type="scientific">Elsinoe australis</name>
    <dbReference type="NCBI Taxonomy" id="40998"/>
    <lineage>
        <taxon>Eukaryota</taxon>
        <taxon>Fungi</taxon>
        <taxon>Dikarya</taxon>
        <taxon>Ascomycota</taxon>
        <taxon>Pezizomycotina</taxon>
        <taxon>Dothideomycetes</taxon>
        <taxon>Dothideomycetidae</taxon>
        <taxon>Myriangiales</taxon>
        <taxon>Elsinoaceae</taxon>
        <taxon>Elsinoe</taxon>
    </lineage>
</organism>
<gene>
    <name evidence="2" type="ORF">C1H76_0050</name>
</gene>
<feature type="transmembrane region" description="Helical" evidence="1">
    <location>
        <begin position="329"/>
        <end position="346"/>
    </location>
</feature>
<dbReference type="AlphaFoldDB" id="A0A4U7BES8"/>
<feature type="transmembrane region" description="Helical" evidence="1">
    <location>
        <begin position="135"/>
        <end position="159"/>
    </location>
</feature>
<feature type="transmembrane region" description="Helical" evidence="1">
    <location>
        <begin position="521"/>
        <end position="545"/>
    </location>
</feature>
<feature type="transmembrane region" description="Helical" evidence="1">
    <location>
        <begin position="493"/>
        <end position="515"/>
    </location>
</feature>
<accession>A0A4U7BES8</accession>
<feature type="transmembrane region" description="Helical" evidence="1">
    <location>
        <begin position="83"/>
        <end position="103"/>
    </location>
</feature>
<dbReference type="PANTHER" id="PTHR37577">
    <property type="entry name" value="INTEGRAL MEMBRANE PROTEIN"/>
    <property type="match status" value="1"/>
</dbReference>
<dbReference type="EMBL" id="PTQR01000002">
    <property type="protein sequence ID" value="TKX27626.1"/>
    <property type="molecule type" value="Genomic_DNA"/>
</dbReference>
<name>A0A4U7BES8_9PEZI</name>
<evidence type="ECO:0000313" key="3">
    <source>
        <dbReference type="Proteomes" id="UP000308133"/>
    </source>
</evidence>
<feature type="transmembrane region" description="Helical" evidence="1">
    <location>
        <begin position="202"/>
        <end position="220"/>
    </location>
</feature>
<comment type="caution">
    <text evidence="2">The sequence shown here is derived from an EMBL/GenBank/DDBJ whole genome shotgun (WGS) entry which is preliminary data.</text>
</comment>
<evidence type="ECO:0000256" key="1">
    <source>
        <dbReference type="SAM" id="Phobius"/>
    </source>
</evidence>
<dbReference type="InterPro" id="IPR053018">
    <property type="entry name" value="Elsinochrome_Biosynth-Asso"/>
</dbReference>
<evidence type="ECO:0000313" key="2">
    <source>
        <dbReference type="EMBL" id="TKX27626.1"/>
    </source>
</evidence>
<reference evidence="2 3" key="1">
    <citation type="submission" date="2018-02" db="EMBL/GenBank/DDBJ databases">
        <title>Draft genome sequences of Elsinoe sp., causing black scab on jojoba.</title>
        <authorList>
            <person name="Stodart B."/>
            <person name="Jeffress S."/>
            <person name="Ash G."/>
            <person name="Arun Chinnappa K."/>
        </authorList>
    </citation>
    <scope>NUCLEOTIDE SEQUENCE [LARGE SCALE GENOMIC DNA]</scope>
    <source>
        <strain evidence="2 3">Hillstone_2</strain>
    </source>
</reference>
<protein>
    <submittedName>
        <fullName evidence="2">Uncharacterized protein</fullName>
    </submittedName>
</protein>
<proteinExistence type="predicted"/>
<sequence length="550" mass="60578">MDRNVTLSSDAKGIYGRIVPGLDVLLAGSAATLGTPQSVQYGAATFHAVNRHTVNIVAPQDCQYYLWIGVETKPDPHVAGTGVLVAFLISAWSMFILALVAYITGCLSAPVIRSLDEHLFATTSRRVHTRYARSLTQIMSVLSGIQLVMGIAVLFSALLNLDSISNYHYNIAVYLSWLSLSTSLLSLLLFQHLLRSSPPHLLLRLTGSTTLFILLLVSQLPTTTTIYHTTISSFPTRPTSGIPASCFWKALPSSPSPKNAPHIIALLTLTLSFTWRLISLFPFPRHHLLYILKDWPHALLVRLTTRILRSSPVDPTPASRVTPGRLPRVLLFKITTTLLVLHYTLFEILESFTGALLMLAMTAAWASANLALLKRDVGAEVRTAEHAWTVTSGLAVALLFLPIAKGVEVFFGRREVTRQGGEERDDEVGKGEMEVGQGVEVEGGLLVLRSEGDEEKGPTVGTFSEALLSRSDGSEDERVHVGLLHGTRFFRSLVYLLYALLLGTMLWQVVSMAVFQQGRDWTITMMWFAGCLGLIAVHCLVGWWCSRVFR</sequence>
<feature type="transmembrane region" description="Helical" evidence="1">
    <location>
        <begin position="263"/>
        <end position="283"/>
    </location>
</feature>
<keyword evidence="1" id="KW-0472">Membrane</keyword>